<evidence type="ECO:0000256" key="5">
    <source>
        <dbReference type="RuleBase" id="RU000660"/>
    </source>
</evidence>
<dbReference type="GO" id="GO:0003735">
    <property type="term" value="F:structural constituent of ribosome"/>
    <property type="evidence" value="ECO:0007669"/>
    <property type="project" value="InterPro"/>
</dbReference>
<dbReference type="GO" id="GO:0006412">
    <property type="term" value="P:translation"/>
    <property type="evidence" value="ECO:0007669"/>
    <property type="project" value="UniProtKB-UniRule"/>
</dbReference>
<dbReference type="STRING" id="748449.Halha_0217"/>
<gene>
    <name evidence="4" type="primary">rplQ</name>
    <name evidence="6" type="ordered locus">Halha_0217</name>
</gene>
<name>L0K787_HALHC</name>
<keyword evidence="7" id="KW-1185">Reference proteome</keyword>
<comment type="similarity">
    <text evidence="1 4 5">Belongs to the bacterial ribosomal protein bL17 family.</text>
</comment>
<dbReference type="SUPFAM" id="SSF64263">
    <property type="entry name" value="Prokaryotic ribosomal protein L17"/>
    <property type="match status" value="1"/>
</dbReference>
<dbReference type="InterPro" id="IPR000456">
    <property type="entry name" value="Ribosomal_bL17"/>
</dbReference>
<accession>L0K787</accession>
<dbReference type="RefSeq" id="WP_015325955.1">
    <property type="nucleotide sequence ID" value="NC_019978.1"/>
</dbReference>
<dbReference type="PANTHER" id="PTHR14413:SF16">
    <property type="entry name" value="LARGE RIBOSOMAL SUBUNIT PROTEIN BL17M"/>
    <property type="match status" value="1"/>
</dbReference>
<evidence type="ECO:0000313" key="7">
    <source>
        <dbReference type="Proteomes" id="UP000010880"/>
    </source>
</evidence>
<dbReference type="OrthoDB" id="9809073at2"/>
<evidence type="ECO:0000256" key="3">
    <source>
        <dbReference type="ARBA" id="ARBA00023274"/>
    </source>
</evidence>
<dbReference type="PANTHER" id="PTHR14413">
    <property type="entry name" value="RIBOSOMAL PROTEIN L17"/>
    <property type="match status" value="1"/>
</dbReference>
<evidence type="ECO:0000256" key="2">
    <source>
        <dbReference type="ARBA" id="ARBA00022980"/>
    </source>
</evidence>
<dbReference type="GO" id="GO:0022625">
    <property type="term" value="C:cytosolic large ribosomal subunit"/>
    <property type="evidence" value="ECO:0007669"/>
    <property type="project" value="TreeGrafter"/>
</dbReference>
<comment type="subunit">
    <text evidence="4">Part of the 50S ribosomal subunit. Contacts protein L32.</text>
</comment>
<dbReference type="KEGG" id="hhl:Halha_0217"/>
<evidence type="ECO:0000256" key="1">
    <source>
        <dbReference type="ARBA" id="ARBA00008777"/>
    </source>
</evidence>
<sequence>MAQRKLGREGATRKALFVNLANSLFKNGRVETTEPKAKEVARIAEKLITKAKKGTQHARRQVMSKLQDQESVEILFDDLASQFDTRTGGYTRVIKLGPRRGDGSPMAILELVE</sequence>
<dbReference type="PATRIC" id="fig|748449.3.peg.195"/>
<dbReference type="Gene3D" id="3.90.1030.10">
    <property type="entry name" value="Ribosomal protein L17"/>
    <property type="match status" value="1"/>
</dbReference>
<reference evidence="7" key="1">
    <citation type="submission" date="2012-02" db="EMBL/GenBank/DDBJ databases">
        <title>The complete genome of Halobacteroides halobius DSM 5150.</title>
        <authorList>
            <person name="Lucas S."/>
            <person name="Copeland A."/>
            <person name="Lapidus A."/>
            <person name="Glavina del Rio T."/>
            <person name="Dalin E."/>
            <person name="Tice H."/>
            <person name="Bruce D."/>
            <person name="Goodwin L."/>
            <person name="Pitluck S."/>
            <person name="Peters L."/>
            <person name="Mikhailova N."/>
            <person name="Gu W."/>
            <person name="Kyrpides N."/>
            <person name="Mavromatis K."/>
            <person name="Ivanova N."/>
            <person name="Brettin T."/>
            <person name="Detter J.C."/>
            <person name="Han C."/>
            <person name="Larimer F."/>
            <person name="Land M."/>
            <person name="Hauser L."/>
            <person name="Markowitz V."/>
            <person name="Cheng J.-F."/>
            <person name="Hugenholtz P."/>
            <person name="Woyke T."/>
            <person name="Wu D."/>
            <person name="Tindall B."/>
            <person name="Pomrenke H."/>
            <person name="Brambilla E."/>
            <person name="Klenk H.-P."/>
            <person name="Eisen J.A."/>
        </authorList>
    </citation>
    <scope>NUCLEOTIDE SEQUENCE [LARGE SCALE GENOMIC DNA]</scope>
    <source>
        <strain evidence="7">ATCC 35273 / DSM 5150 / MD-1</strain>
    </source>
</reference>
<evidence type="ECO:0000256" key="4">
    <source>
        <dbReference type="HAMAP-Rule" id="MF_01368"/>
    </source>
</evidence>
<dbReference type="Pfam" id="PF01196">
    <property type="entry name" value="Ribosomal_L17"/>
    <property type="match status" value="1"/>
</dbReference>
<dbReference type="HAMAP" id="MF_01368">
    <property type="entry name" value="Ribosomal_bL17"/>
    <property type="match status" value="1"/>
</dbReference>
<dbReference type="NCBIfam" id="TIGR00059">
    <property type="entry name" value="L17"/>
    <property type="match status" value="1"/>
</dbReference>
<keyword evidence="3 4" id="KW-0687">Ribonucleoprotein</keyword>
<organism evidence="6 7">
    <name type="scientific">Halobacteroides halobius (strain ATCC 35273 / DSM 5150 / MD-1)</name>
    <dbReference type="NCBI Taxonomy" id="748449"/>
    <lineage>
        <taxon>Bacteria</taxon>
        <taxon>Bacillati</taxon>
        <taxon>Bacillota</taxon>
        <taxon>Clostridia</taxon>
        <taxon>Halanaerobiales</taxon>
        <taxon>Halobacteroidaceae</taxon>
        <taxon>Halobacteroides</taxon>
    </lineage>
</organism>
<dbReference type="HOGENOM" id="CLU_074407_2_2_9"/>
<dbReference type="InterPro" id="IPR036373">
    <property type="entry name" value="Ribosomal_bL17_sf"/>
</dbReference>
<evidence type="ECO:0000313" key="6">
    <source>
        <dbReference type="EMBL" id="AGB40229.1"/>
    </source>
</evidence>
<proteinExistence type="inferred from homology"/>
<dbReference type="Proteomes" id="UP000010880">
    <property type="component" value="Chromosome"/>
</dbReference>
<keyword evidence="2 4" id="KW-0689">Ribosomal protein</keyword>
<protein>
    <recommendedName>
        <fullName evidence="4">Large ribosomal subunit protein bL17</fullName>
    </recommendedName>
</protein>
<dbReference type="eggNOG" id="COG0203">
    <property type="taxonomic scope" value="Bacteria"/>
</dbReference>
<dbReference type="EMBL" id="CP003359">
    <property type="protein sequence ID" value="AGB40229.1"/>
    <property type="molecule type" value="Genomic_DNA"/>
</dbReference>
<dbReference type="AlphaFoldDB" id="L0K787"/>